<evidence type="ECO:0000256" key="2">
    <source>
        <dbReference type="ARBA" id="ARBA00022475"/>
    </source>
</evidence>
<dbReference type="Pfam" id="PF07690">
    <property type="entry name" value="MFS_1"/>
    <property type="match status" value="1"/>
</dbReference>
<evidence type="ECO:0000256" key="5">
    <source>
        <dbReference type="ARBA" id="ARBA00023136"/>
    </source>
</evidence>
<feature type="transmembrane region" description="Helical" evidence="6">
    <location>
        <begin position="156"/>
        <end position="178"/>
    </location>
</feature>
<dbReference type="GO" id="GO:0022857">
    <property type="term" value="F:transmembrane transporter activity"/>
    <property type="evidence" value="ECO:0007669"/>
    <property type="project" value="InterPro"/>
</dbReference>
<dbReference type="PROSITE" id="PS50850">
    <property type="entry name" value="MFS"/>
    <property type="match status" value="1"/>
</dbReference>
<dbReference type="AlphaFoldDB" id="A0A2V4DW93"/>
<evidence type="ECO:0000259" key="7">
    <source>
        <dbReference type="PROSITE" id="PS50850"/>
    </source>
</evidence>
<feature type="transmembrane region" description="Helical" evidence="6">
    <location>
        <begin position="32"/>
        <end position="52"/>
    </location>
</feature>
<feature type="transmembrane region" description="Helical" evidence="6">
    <location>
        <begin position="97"/>
        <end position="123"/>
    </location>
</feature>
<evidence type="ECO:0000256" key="4">
    <source>
        <dbReference type="ARBA" id="ARBA00022989"/>
    </source>
</evidence>
<keyword evidence="3 6" id="KW-0812">Transmembrane</keyword>
<feature type="transmembrane region" description="Helical" evidence="6">
    <location>
        <begin position="262"/>
        <end position="285"/>
    </location>
</feature>
<dbReference type="GO" id="GO:0005886">
    <property type="term" value="C:plasma membrane"/>
    <property type="evidence" value="ECO:0007669"/>
    <property type="project" value="UniProtKB-SubCell"/>
</dbReference>
<dbReference type="Gene3D" id="1.20.1250.20">
    <property type="entry name" value="MFS general substrate transporter like domains"/>
    <property type="match status" value="1"/>
</dbReference>
<dbReference type="InterPro" id="IPR011701">
    <property type="entry name" value="MFS"/>
</dbReference>
<feature type="transmembrane region" description="Helical" evidence="6">
    <location>
        <begin position="190"/>
        <end position="213"/>
    </location>
</feature>
<keyword evidence="9" id="KW-1185">Reference proteome</keyword>
<feature type="transmembrane region" description="Helical" evidence="6">
    <location>
        <begin position="361"/>
        <end position="380"/>
    </location>
</feature>
<organism evidence="8 9">
    <name type="scientific">Gilliamella apicola</name>
    <dbReference type="NCBI Taxonomy" id="1196095"/>
    <lineage>
        <taxon>Bacteria</taxon>
        <taxon>Pseudomonadati</taxon>
        <taxon>Pseudomonadota</taxon>
        <taxon>Gammaproteobacteria</taxon>
        <taxon>Orbales</taxon>
        <taxon>Orbaceae</taxon>
        <taxon>Gilliamella</taxon>
    </lineage>
</organism>
<dbReference type="OrthoDB" id="7060757at2"/>
<feature type="transmembrane region" description="Helical" evidence="6">
    <location>
        <begin position="73"/>
        <end position="91"/>
    </location>
</feature>
<dbReference type="CDD" id="cd17490">
    <property type="entry name" value="MFS_YxlH_like"/>
    <property type="match status" value="1"/>
</dbReference>
<evidence type="ECO:0000313" key="8">
    <source>
        <dbReference type="EMBL" id="PXZ04992.1"/>
    </source>
</evidence>
<gene>
    <name evidence="8" type="ORF">DKK70_12745</name>
</gene>
<dbReference type="PANTHER" id="PTHR43124:SF3">
    <property type="entry name" value="CHLORAMPHENICOL EFFLUX PUMP RV0191"/>
    <property type="match status" value="1"/>
</dbReference>
<dbReference type="SUPFAM" id="SSF103473">
    <property type="entry name" value="MFS general substrate transporter"/>
    <property type="match status" value="1"/>
</dbReference>
<accession>A0A2V4DW93</accession>
<dbReference type="InterPro" id="IPR036259">
    <property type="entry name" value="MFS_trans_sf"/>
</dbReference>
<keyword evidence="4 6" id="KW-1133">Transmembrane helix</keyword>
<comment type="subcellular location">
    <subcellularLocation>
        <location evidence="1">Cell membrane</location>
        <topology evidence="1">Multi-pass membrane protein</topology>
    </subcellularLocation>
</comment>
<dbReference type="InterPro" id="IPR050189">
    <property type="entry name" value="MFS_Efflux_Transporters"/>
</dbReference>
<comment type="caution">
    <text evidence="8">The sequence shown here is derived from an EMBL/GenBank/DDBJ whole genome shotgun (WGS) entry which is preliminary data.</text>
</comment>
<feature type="transmembrane region" description="Helical" evidence="6">
    <location>
        <begin position="9"/>
        <end position="26"/>
    </location>
</feature>
<dbReference type="EMBL" id="QGLR01000014">
    <property type="protein sequence ID" value="PXZ04992.1"/>
    <property type="molecule type" value="Genomic_DNA"/>
</dbReference>
<proteinExistence type="predicted"/>
<protein>
    <submittedName>
        <fullName evidence="8">MFS transporter</fullName>
    </submittedName>
</protein>
<evidence type="ECO:0000256" key="1">
    <source>
        <dbReference type="ARBA" id="ARBA00004651"/>
    </source>
</evidence>
<dbReference type="Proteomes" id="UP000247932">
    <property type="component" value="Unassembled WGS sequence"/>
</dbReference>
<dbReference type="PANTHER" id="PTHR43124">
    <property type="entry name" value="PURINE EFFLUX PUMP PBUE"/>
    <property type="match status" value="1"/>
</dbReference>
<reference evidence="8 9" key="1">
    <citation type="submission" date="2018-05" db="EMBL/GenBank/DDBJ databases">
        <title>Reference genomes for bee gut microbiota database.</title>
        <authorList>
            <person name="Ellegaard K.M."/>
        </authorList>
    </citation>
    <scope>NUCLEOTIDE SEQUENCE [LARGE SCALE GENOMIC DNA]</scope>
    <source>
        <strain evidence="8 9">ESL0182</strain>
    </source>
</reference>
<dbReference type="InterPro" id="IPR020846">
    <property type="entry name" value="MFS_dom"/>
</dbReference>
<name>A0A2V4DW93_9GAMM</name>
<feature type="transmembrane region" description="Helical" evidence="6">
    <location>
        <begin position="291"/>
        <end position="315"/>
    </location>
</feature>
<evidence type="ECO:0000256" key="3">
    <source>
        <dbReference type="ARBA" id="ARBA00022692"/>
    </source>
</evidence>
<dbReference type="STRING" id="1196095.GAPWK_2177"/>
<keyword evidence="5 6" id="KW-0472">Membrane</keyword>
<evidence type="ECO:0000313" key="9">
    <source>
        <dbReference type="Proteomes" id="UP000247932"/>
    </source>
</evidence>
<sequence length="387" mass="42890">MKSAKKKSFLLLCIVFFFWYAQYIYIPYQTPYLAAINLSTNVIGIVVSAYGLSQLFLRLPVGLLANVKEKHKIFIMLGAFFAGIASVIRIIEPNGTGFLIGNIISGFASAMWISFMVLFLGFYPKSKKGYATSLIIMVNNLGVFLAFLTSTLLYDYIHMVGICLLSCLSGLVAFILAIKLKYPEKIHHDFNYHLLFSALCNRKLLFFSFLALIQQGIQMSTTMSFTNQILSDLGGSASLIGISSMVYMLSSVLFAKLAASKWINLLSITGWVIFSFLLLALYCILVPQVSYIYIILLLQIIPGIGTGILFSFLNFEAMVDVPSYARSAAMGLFQAIYALGMTLFPIIVGVISLQWSMTMAYFSLAGIAIIAAILSIIYWIKFKSDIG</sequence>
<keyword evidence="2" id="KW-1003">Cell membrane</keyword>
<evidence type="ECO:0000256" key="6">
    <source>
        <dbReference type="SAM" id="Phobius"/>
    </source>
</evidence>
<feature type="transmembrane region" description="Helical" evidence="6">
    <location>
        <begin position="336"/>
        <end position="355"/>
    </location>
</feature>
<feature type="transmembrane region" description="Helical" evidence="6">
    <location>
        <begin position="233"/>
        <end position="255"/>
    </location>
</feature>
<feature type="transmembrane region" description="Helical" evidence="6">
    <location>
        <begin position="130"/>
        <end position="150"/>
    </location>
</feature>
<feature type="domain" description="Major facilitator superfamily (MFS) profile" evidence="7">
    <location>
        <begin position="7"/>
        <end position="383"/>
    </location>
</feature>